<dbReference type="EMBL" id="JAWZYT010001114">
    <property type="protein sequence ID" value="KAK4315479.1"/>
    <property type="molecule type" value="Genomic_DNA"/>
</dbReference>
<sequence>MDDPFLDKICEWTNKRFETESSKYARKTATHKILERDELLAFIGVLIFSGCQKDNHMSTCDMWSADIGAPLYRAAVSQSRFEFIITCLIL</sequence>
<dbReference type="Pfam" id="PF13843">
    <property type="entry name" value="DDE_Tnp_1_7"/>
    <property type="match status" value="1"/>
</dbReference>
<protein>
    <recommendedName>
        <fullName evidence="1">PiggyBac transposable element-derived protein domain-containing protein</fullName>
    </recommendedName>
</protein>
<dbReference type="AlphaFoldDB" id="A0AAE1PXU1"/>
<name>A0AAE1PXU1_9EUCA</name>
<evidence type="ECO:0000313" key="2">
    <source>
        <dbReference type="EMBL" id="KAK4315479.1"/>
    </source>
</evidence>
<feature type="domain" description="PiggyBac transposable element-derived protein" evidence="1">
    <location>
        <begin position="2"/>
        <end position="88"/>
    </location>
</feature>
<evidence type="ECO:0000313" key="3">
    <source>
        <dbReference type="Proteomes" id="UP001292094"/>
    </source>
</evidence>
<reference evidence="2" key="1">
    <citation type="submission" date="2023-11" db="EMBL/GenBank/DDBJ databases">
        <title>Genome assemblies of two species of porcelain crab, Petrolisthes cinctipes and Petrolisthes manimaculis (Anomura: Porcellanidae).</title>
        <authorList>
            <person name="Angst P."/>
        </authorList>
    </citation>
    <scope>NUCLEOTIDE SEQUENCE</scope>
    <source>
        <strain evidence="2">PB745_02</strain>
        <tissue evidence="2">Gill</tissue>
    </source>
</reference>
<comment type="caution">
    <text evidence="2">The sequence shown here is derived from an EMBL/GenBank/DDBJ whole genome shotgun (WGS) entry which is preliminary data.</text>
</comment>
<dbReference type="Proteomes" id="UP001292094">
    <property type="component" value="Unassembled WGS sequence"/>
</dbReference>
<dbReference type="InterPro" id="IPR029526">
    <property type="entry name" value="PGBD"/>
</dbReference>
<evidence type="ECO:0000259" key="1">
    <source>
        <dbReference type="Pfam" id="PF13843"/>
    </source>
</evidence>
<proteinExistence type="predicted"/>
<keyword evidence="3" id="KW-1185">Reference proteome</keyword>
<gene>
    <name evidence="2" type="ORF">Pmani_013394</name>
</gene>
<organism evidence="2 3">
    <name type="scientific">Petrolisthes manimaculis</name>
    <dbReference type="NCBI Taxonomy" id="1843537"/>
    <lineage>
        <taxon>Eukaryota</taxon>
        <taxon>Metazoa</taxon>
        <taxon>Ecdysozoa</taxon>
        <taxon>Arthropoda</taxon>
        <taxon>Crustacea</taxon>
        <taxon>Multicrustacea</taxon>
        <taxon>Malacostraca</taxon>
        <taxon>Eumalacostraca</taxon>
        <taxon>Eucarida</taxon>
        <taxon>Decapoda</taxon>
        <taxon>Pleocyemata</taxon>
        <taxon>Anomura</taxon>
        <taxon>Galatheoidea</taxon>
        <taxon>Porcellanidae</taxon>
        <taxon>Petrolisthes</taxon>
    </lineage>
</organism>
<accession>A0AAE1PXU1</accession>